<dbReference type="CDD" id="cd14244">
    <property type="entry name" value="GH_101_like"/>
    <property type="match status" value="1"/>
</dbReference>
<comment type="subunit">
    <text evidence="2">Monomer.</text>
</comment>
<dbReference type="EMBL" id="UGVL01000001">
    <property type="protein sequence ID" value="SUE34811.1"/>
    <property type="molecule type" value="Genomic_DNA"/>
</dbReference>
<evidence type="ECO:0000313" key="9">
    <source>
        <dbReference type="EMBL" id="SUE34811.1"/>
    </source>
</evidence>
<feature type="chain" id="PRO_5016920537" evidence="4">
    <location>
        <begin position="24"/>
        <end position="1145"/>
    </location>
</feature>
<evidence type="ECO:0000259" key="7">
    <source>
        <dbReference type="Pfam" id="PF17974"/>
    </source>
</evidence>
<protein>
    <submittedName>
        <fullName evidence="9">Endo-alpha-N-acetylgalactosaminidase</fullName>
        <ecNumber evidence="9">3.2.1.97</ecNumber>
    </submittedName>
</protein>
<evidence type="ECO:0000259" key="6">
    <source>
        <dbReference type="Pfam" id="PF17451"/>
    </source>
</evidence>
<sequence length="1145" mass="128835">MIRYFSRIAAVAALSVAPFGAAAFSSGAWTVVRSEKQTSFLMRGDTLQLWAAGDLTVVDTSVRACKNISLEFTVAPENERSHIGAVVRYVSPQDWVYVGCDLTTDIFGYCHWYVETPQGRQQVATDIAKLYKDYPRRIRVDCENEAILLRVDGEKVAHFALPWRGYDRPGRAGFRVWDGGAAEIYDVAITDRGEDLLVEVGRFNDNPKRDLNGTVLKADVCKGLPEIYLWKDESWVRTGSLGGYSGWIINGKRYRMDERNPARQLDDSTMATTCVFPEIDVEVDVQNGVRGHVYEWRVTDIREKGEFKVRTIGLGDNMLIAMPNADTTARLSVAWNEGGDGFWKLSERTKTDTVPVPAAIAILNNDKVAVASDNNSQYESKQFLIRNRSEWTSIGSNEWIYRGPDGKVTELPYQKVIFADDINGDGKVTWQDGAVALAEVYPDPYGAEMVRNSNVTITMNFASEGQYPFLRQLDNIKKIYYLTDGFGQMLELKGYQSEGHDSGHPDYAGHYNERAGGLKDLRVLIDEAKKYNAHIGFHINHSESYPEARAFDDTIVTRIPGWKWLDQAYLINKEADHLNGSFAKRLDDLHRDLPGLSFIYLDTYREHRYWAYRTAKMFNERGWTVWTEDPSVFNRYGTWIHYNPESNSLISRFVHNHRKDAFGADSLFPGGYGRGAEVGFQGWQSGRDMNLAVKNFYTKQLPLRYTMHFPVVYADSVAARFRGGVETRRRAGVTTMYRGGRKVMDGEVVFIPWNPLTEEKIYHYNPAGGMTRWEVPESWADVRTAYLYRLTDRERVAAGRVAVKDGAVSLTAEAGVPYVLYRDTPPELLPADWSRGSAVRDMGFDSRSFGWWKPIGARKGVGFETTLYGQSVLKLMGRKACGAAQEIAGLDPEKYYHLSVWVQVDGEREASMRAVTPSGGRAVSVRRTDIPTFVENTDKKGTRYQRLEMRLHGVEAFSLVLCAGKSVSDTTTVRFDDVRLMEVSAPTSGSLAAQAEGYLYYEDFERVPFGWGPFMLSRPSNCTSHLSERHDPYTAGDVINGDWSFKTLNEGGGEILRTMPSLLSFSPNTGYAVEFEYDAPVVGVYRGVVRSAKTGHTLVSEPLDGRGRFAAEFVTDGADDYYFSVVKAGEGMLVIDDFGVRKTEK</sequence>
<dbReference type="GO" id="GO:0030246">
    <property type="term" value="F:carbohydrate binding"/>
    <property type="evidence" value="ECO:0007669"/>
    <property type="project" value="InterPro"/>
</dbReference>
<evidence type="ECO:0000256" key="4">
    <source>
        <dbReference type="SAM" id="SignalP"/>
    </source>
</evidence>
<comment type="cofactor">
    <cofactor evidence="1">
        <name>Ca(2+)</name>
        <dbReference type="ChEBI" id="CHEBI:29108"/>
    </cofactor>
</comment>
<organism evidence="9 10">
    <name type="scientific">Rikenella microfusus</name>
    <dbReference type="NCBI Taxonomy" id="28139"/>
    <lineage>
        <taxon>Bacteria</taxon>
        <taxon>Pseudomonadati</taxon>
        <taxon>Bacteroidota</taxon>
        <taxon>Bacteroidia</taxon>
        <taxon>Bacteroidales</taxon>
        <taxon>Rikenellaceae</taxon>
        <taxon>Rikenella</taxon>
    </lineage>
</organism>
<dbReference type="InterPro" id="IPR013780">
    <property type="entry name" value="Glyco_hydro_b"/>
</dbReference>
<dbReference type="EC" id="3.2.1.97" evidence="9"/>
<feature type="domain" description="Endo-alpha-N-acetylgalactosaminidase" evidence="7">
    <location>
        <begin position="976"/>
        <end position="1089"/>
    </location>
</feature>
<keyword evidence="9" id="KW-0326">Glycosidase</keyword>
<dbReference type="Pfam" id="PF12905">
    <property type="entry name" value="Glyco_hydro_101"/>
    <property type="match status" value="1"/>
</dbReference>
<dbReference type="Gene3D" id="2.60.120.260">
    <property type="entry name" value="Galactose-binding domain-like"/>
    <property type="match status" value="2"/>
</dbReference>
<dbReference type="Pfam" id="PF17974">
    <property type="entry name" value="GalBD_like"/>
    <property type="match status" value="1"/>
</dbReference>
<evidence type="ECO:0000256" key="2">
    <source>
        <dbReference type="ARBA" id="ARBA00011245"/>
    </source>
</evidence>
<name>A0A379MT20_9BACT</name>
<dbReference type="AlphaFoldDB" id="A0A379MT20"/>
<evidence type="ECO:0000313" key="10">
    <source>
        <dbReference type="Proteomes" id="UP000255233"/>
    </source>
</evidence>
<evidence type="ECO:0000256" key="1">
    <source>
        <dbReference type="ARBA" id="ARBA00001913"/>
    </source>
</evidence>
<dbReference type="InterPro" id="IPR014718">
    <property type="entry name" value="GH-type_carb-bd"/>
</dbReference>
<gene>
    <name evidence="9" type="ORF">NCTC11190_02045</name>
</gene>
<feature type="domain" description="Glycosyl hydrolase 101 beta-sandwich" evidence="6">
    <location>
        <begin position="700"/>
        <end position="795"/>
    </location>
</feature>
<dbReference type="InterPro" id="IPR035364">
    <property type="entry name" value="Beta_sandwich_GH101"/>
</dbReference>
<evidence type="ECO:0000259" key="8">
    <source>
        <dbReference type="Pfam" id="PF18080"/>
    </source>
</evidence>
<keyword evidence="4" id="KW-0732">Signal</keyword>
<proteinExistence type="predicted"/>
<keyword evidence="10" id="KW-1185">Reference proteome</keyword>
<evidence type="ECO:0000259" key="5">
    <source>
        <dbReference type="Pfam" id="PF12905"/>
    </source>
</evidence>
<dbReference type="Gene3D" id="2.60.40.1180">
    <property type="entry name" value="Golgi alpha-mannosidase II"/>
    <property type="match status" value="1"/>
</dbReference>
<dbReference type="InterPro" id="IPR040633">
    <property type="entry name" value="Gal_mutarotas_3"/>
</dbReference>
<keyword evidence="9" id="KW-0378">Hydrolase</keyword>
<dbReference type="Gene3D" id="3.20.20.80">
    <property type="entry name" value="Glycosidases"/>
    <property type="match status" value="1"/>
</dbReference>
<evidence type="ECO:0000256" key="3">
    <source>
        <dbReference type="ARBA" id="ARBA00022837"/>
    </source>
</evidence>
<dbReference type="Gene3D" id="2.60.120.560">
    <property type="entry name" value="Exo-inulinase, domain 1"/>
    <property type="match status" value="1"/>
</dbReference>
<dbReference type="Pfam" id="PF18080">
    <property type="entry name" value="Gal_mutarotas_3"/>
    <property type="match status" value="1"/>
</dbReference>
<reference evidence="9 10" key="1">
    <citation type="submission" date="2018-06" db="EMBL/GenBank/DDBJ databases">
        <authorList>
            <consortium name="Pathogen Informatics"/>
            <person name="Doyle S."/>
        </authorList>
    </citation>
    <scope>NUCLEOTIDE SEQUENCE [LARGE SCALE GENOMIC DNA]</scope>
    <source>
        <strain evidence="9 10">NCTC11190</strain>
    </source>
</reference>
<accession>A0A379MT20</accession>
<dbReference type="Pfam" id="PF17451">
    <property type="entry name" value="Glyco_hyd_101C"/>
    <property type="match status" value="1"/>
</dbReference>
<dbReference type="InterPro" id="IPR040502">
    <property type="entry name" value="GH101_dom-6"/>
</dbReference>
<feature type="domain" description="Endo-alpha-N-acetylgalactosaminidase" evidence="5">
    <location>
        <begin position="431"/>
        <end position="690"/>
    </location>
</feature>
<feature type="signal peptide" evidence="4">
    <location>
        <begin position="1"/>
        <end position="23"/>
    </location>
</feature>
<dbReference type="GO" id="GO:0033926">
    <property type="term" value="F:endo-alpha-N-acetylgalactosaminidase activity"/>
    <property type="evidence" value="ECO:0007669"/>
    <property type="project" value="UniProtKB-EC"/>
</dbReference>
<feature type="domain" description="Galactose mutarotase-like fold" evidence="8">
    <location>
        <begin position="248"/>
        <end position="430"/>
    </location>
</feature>
<dbReference type="Gene3D" id="2.70.98.10">
    <property type="match status" value="1"/>
</dbReference>
<dbReference type="InterPro" id="IPR025706">
    <property type="entry name" value="Endoa_GalNAc"/>
</dbReference>
<keyword evidence="3" id="KW-0106">Calcium</keyword>
<dbReference type="Proteomes" id="UP000255233">
    <property type="component" value="Unassembled WGS sequence"/>
</dbReference>
<dbReference type="STRING" id="880526.GCA_000427365_01773"/>
<dbReference type="RefSeq" id="WP_027291392.1">
    <property type="nucleotide sequence ID" value="NZ_UGVL01000001.1"/>
</dbReference>